<dbReference type="EMBL" id="ATHJ01000094">
    <property type="protein sequence ID" value="EPR38946.1"/>
    <property type="molecule type" value="Genomic_DNA"/>
</dbReference>
<dbReference type="OrthoDB" id="9800594at2"/>
<name>S7TPS2_DESML</name>
<accession>S7TPS2</accession>
<dbReference type="RefSeq" id="WP_020877018.1">
    <property type="nucleotide sequence ID" value="NZ_ATHJ01000094.1"/>
</dbReference>
<evidence type="ECO:0000313" key="2">
    <source>
        <dbReference type="Proteomes" id="UP000014977"/>
    </source>
</evidence>
<dbReference type="eggNOG" id="ENOG5032UW9">
    <property type="taxonomic scope" value="Bacteria"/>
</dbReference>
<reference evidence="1 2" key="1">
    <citation type="journal article" date="2013" name="Genome Announc.">
        <title>Draft genome sequences for three mercury-methylating, sulfate-reducing bacteria.</title>
        <authorList>
            <person name="Brown S.D."/>
            <person name="Hurt R.A.Jr."/>
            <person name="Gilmour C.C."/>
            <person name="Elias D.A."/>
        </authorList>
    </citation>
    <scope>NUCLEOTIDE SEQUENCE [LARGE SCALE GENOMIC DNA]</scope>
    <source>
        <strain evidence="1 2">DSM 2059</strain>
    </source>
</reference>
<protein>
    <submittedName>
        <fullName evidence="1">Uncharacterized protein</fullName>
    </submittedName>
</protein>
<dbReference type="Proteomes" id="UP000014977">
    <property type="component" value="Unassembled WGS sequence"/>
</dbReference>
<evidence type="ECO:0000313" key="1">
    <source>
        <dbReference type="EMBL" id="EPR38946.1"/>
    </source>
</evidence>
<keyword evidence="2" id="KW-1185">Reference proteome</keyword>
<proteinExistence type="predicted"/>
<dbReference type="AlphaFoldDB" id="S7TPS2"/>
<sequence length="171" mass="19570">MPMNLKPPPLQLPEYWIEISGRIADYGVYHPGELHQAVVTARSIRLRTASVALLLDGLCRRTCPHCPDPCCLSAKVWFDMTDLLTIYLNGMPMPEAQPISQWTAVCRYAGCHGCRLERRDRPWICTWYLCPAQTALLRRSEGPAREDWAAAVTEIKTLRAELKRWFTPIVF</sequence>
<gene>
    <name evidence="1" type="ORF">dsmv_0356</name>
</gene>
<organism evidence="1 2">
    <name type="scientific">Desulfococcus multivorans DSM 2059</name>
    <dbReference type="NCBI Taxonomy" id="1121405"/>
    <lineage>
        <taxon>Bacteria</taxon>
        <taxon>Pseudomonadati</taxon>
        <taxon>Thermodesulfobacteriota</taxon>
        <taxon>Desulfobacteria</taxon>
        <taxon>Desulfobacterales</taxon>
        <taxon>Desulfococcaceae</taxon>
        <taxon>Desulfococcus</taxon>
    </lineage>
</organism>
<comment type="caution">
    <text evidence="1">The sequence shown here is derived from an EMBL/GenBank/DDBJ whole genome shotgun (WGS) entry which is preliminary data.</text>
</comment>